<evidence type="ECO:0000313" key="3">
    <source>
        <dbReference type="EMBL" id="MEJ8672710.1"/>
    </source>
</evidence>
<dbReference type="PANTHER" id="PTHR47691">
    <property type="entry name" value="REGULATOR-RELATED"/>
    <property type="match status" value="1"/>
</dbReference>
<dbReference type="PROSITE" id="PS50043">
    <property type="entry name" value="HTH_LUXR_2"/>
    <property type="match status" value="1"/>
</dbReference>
<feature type="region of interest" description="Disordered" evidence="1">
    <location>
        <begin position="1"/>
        <end position="22"/>
    </location>
</feature>
<feature type="domain" description="HTH luxR-type" evidence="2">
    <location>
        <begin position="766"/>
        <end position="831"/>
    </location>
</feature>
<dbReference type="SUPFAM" id="SSF52540">
    <property type="entry name" value="P-loop containing nucleoside triphosphate hydrolases"/>
    <property type="match status" value="1"/>
</dbReference>
<dbReference type="InterPro" id="IPR000792">
    <property type="entry name" value="Tscrpt_reg_LuxR_C"/>
</dbReference>
<accession>A0ABU8UUX2</accession>
<dbReference type="PANTHER" id="PTHR47691:SF3">
    <property type="entry name" value="HTH-TYPE TRANSCRIPTIONAL REGULATOR RV0890C-RELATED"/>
    <property type="match status" value="1"/>
</dbReference>
<dbReference type="PROSITE" id="PS00622">
    <property type="entry name" value="HTH_LUXR_1"/>
    <property type="match status" value="1"/>
</dbReference>
<evidence type="ECO:0000313" key="4">
    <source>
        <dbReference type="Proteomes" id="UP001376459"/>
    </source>
</evidence>
<dbReference type="PRINTS" id="PR00364">
    <property type="entry name" value="DISEASERSIST"/>
</dbReference>
<gene>
    <name evidence="3" type="ORF">WKI71_43345</name>
</gene>
<dbReference type="Pfam" id="PF00196">
    <property type="entry name" value="GerE"/>
    <property type="match status" value="1"/>
</dbReference>
<organism evidence="3 4">
    <name type="scientific">Streptomyces machairae</name>
    <dbReference type="NCBI Taxonomy" id="3134109"/>
    <lineage>
        <taxon>Bacteria</taxon>
        <taxon>Bacillati</taxon>
        <taxon>Actinomycetota</taxon>
        <taxon>Actinomycetes</taxon>
        <taxon>Kitasatosporales</taxon>
        <taxon>Streptomycetaceae</taxon>
        <taxon>Streptomyces</taxon>
    </lineage>
</organism>
<dbReference type="SUPFAM" id="SSF48452">
    <property type="entry name" value="TPR-like"/>
    <property type="match status" value="1"/>
</dbReference>
<keyword evidence="4" id="KW-1185">Reference proteome</keyword>
<dbReference type="InterPro" id="IPR011990">
    <property type="entry name" value="TPR-like_helical_dom_sf"/>
</dbReference>
<dbReference type="InterPro" id="IPR027417">
    <property type="entry name" value="P-loop_NTPase"/>
</dbReference>
<dbReference type="EMBL" id="JBBKAK010000001">
    <property type="protein sequence ID" value="MEJ8672710.1"/>
    <property type="molecule type" value="Genomic_DNA"/>
</dbReference>
<dbReference type="InterPro" id="IPR036388">
    <property type="entry name" value="WH-like_DNA-bd_sf"/>
</dbReference>
<dbReference type="Gene3D" id="3.40.50.300">
    <property type="entry name" value="P-loop containing nucleotide triphosphate hydrolases"/>
    <property type="match status" value="1"/>
</dbReference>
<dbReference type="Gene3D" id="1.10.10.10">
    <property type="entry name" value="Winged helix-like DNA-binding domain superfamily/Winged helix DNA-binding domain"/>
    <property type="match status" value="1"/>
</dbReference>
<proteinExistence type="predicted"/>
<dbReference type="CDD" id="cd06170">
    <property type="entry name" value="LuxR_C_like"/>
    <property type="match status" value="1"/>
</dbReference>
<dbReference type="Proteomes" id="UP001376459">
    <property type="component" value="Unassembled WGS sequence"/>
</dbReference>
<sequence length="850" mass="90213">MAAPRRDGERGTGKGGRPAKYCSNACRQRAFRNRAAATSEPRQPPIVHAAVPGGIRAATDERLGPPPGGALPLPLDRFIGRAAELTGLRGLLRSTRLLTLVGPGGVGKSRLALHLAGGQSTGRQELTRLVALDPLRRPALLPQFVATALGFGDQHGPVEEEALARALSVPGLLLVLDNCEHLAESCAELVALLLTRCPRLRILATSREALRVPGEVVFRVGELSLPPAPAPAEDSAQDRSHICVDDVIGSDAVRLFVERARAAAPGFDLTADTVDEVTRICHRLDGLPLAIELAARRVAGLPLGQILDGLDNQLALLTDGSRIGPAHHRELRAAIAWSHRLLDPAEQAVLRRVSILAGGFGLDGALAVCAGDGVSARDVLRLLCSLAEKSLLVRVPGEERSARFRQLRAIRMYGLGRLASSGELALVRERALCWLAGLTDDTVDSPPAVLVTRELVAERDDLAAAVACTEDEGGDRHMRLAVALARVHRELDELTAARRTLDAALRRVPSAPYRSDALALAARIAYKQGDRADTLRLAEEAVAAARGHERPAALADAFDALGVALLARRGFAAAVVAQRACLDITRRLGNDLATAVSRHRLAWALQHVGAVAEARALLAQCLPVLRTEAASHHHSAAVHTAGVLALAAGDDEAAEEAFVEGLRIVPPDTFHAMYPVEGLAIVAAERGEPRRALRLAAAAAEVRGRIGVRPDAEWQRQVDAAVARARSGLDAEAAQSAQAAGQRLSGDRLVAYALRSARAPSGRSRRGADGGPLTEREIQVASLVAEGLTNAQVAARLGLSPRTVEAHLDHIRDKLGVRSRTRIAVWLADRAAAGTLRERGERRERGRGQG</sequence>
<evidence type="ECO:0000259" key="2">
    <source>
        <dbReference type="PROSITE" id="PS50043"/>
    </source>
</evidence>
<dbReference type="SMART" id="SM00421">
    <property type="entry name" value="HTH_LUXR"/>
    <property type="match status" value="1"/>
</dbReference>
<feature type="compositionally biased region" description="Basic and acidic residues" evidence="1">
    <location>
        <begin position="1"/>
        <end position="12"/>
    </location>
</feature>
<dbReference type="InterPro" id="IPR016032">
    <property type="entry name" value="Sig_transdc_resp-reg_C-effctor"/>
</dbReference>
<evidence type="ECO:0000256" key="1">
    <source>
        <dbReference type="SAM" id="MobiDB-lite"/>
    </source>
</evidence>
<name>A0ABU8UUX2_9ACTN</name>
<dbReference type="Gene3D" id="1.25.40.10">
    <property type="entry name" value="Tetratricopeptide repeat domain"/>
    <property type="match status" value="1"/>
</dbReference>
<dbReference type="SUPFAM" id="SSF46894">
    <property type="entry name" value="C-terminal effector domain of the bipartite response regulators"/>
    <property type="match status" value="1"/>
</dbReference>
<comment type="caution">
    <text evidence="3">The sequence shown here is derived from an EMBL/GenBank/DDBJ whole genome shotgun (WGS) entry which is preliminary data.</text>
</comment>
<reference evidence="3 4" key="1">
    <citation type="submission" date="2024-03" db="EMBL/GenBank/DDBJ databases">
        <title>Novel Streptomyces species of biotechnological and ecological value are a feature of Machair soil.</title>
        <authorList>
            <person name="Prole J.R."/>
            <person name="Goodfellow M."/>
            <person name="Allenby N."/>
            <person name="Ward A.C."/>
        </authorList>
    </citation>
    <scope>NUCLEOTIDE SEQUENCE [LARGE SCALE GENOMIC DNA]</scope>
    <source>
        <strain evidence="3 4">MS1.AVA.1</strain>
    </source>
</reference>
<dbReference type="PRINTS" id="PR00038">
    <property type="entry name" value="HTHLUXR"/>
</dbReference>
<protein>
    <submittedName>
        <fullName evidence="3">LuxR C-terminal-related transcriptional regulator</fullName>
    </submittedName>
</protein>